<protein>
    <submittedName>
        <fullName evidence="1">UBC-like protein</fullName>
    </submittedName>
</protein>
<reference evidence="1" key="2">
    <citation type="journal article" date="2022" name="New Phytol.">
        <title>Evolutionary transition to the ectomycorrhizal habit in the genomes of a hyperdiverse lineage of mushroom-forming fungi.</title>
        <authorList>
            <person name="Looney B."/>
            <person name="Miyauchi S."/>
            <person name="Morin E."/>
            <person name="Drula E."/>
            <person name="Courty P.E."/>
            <person name="Kohler A."/>
            <person name="Kuo A."/>
            <person name="LaButti K."/>
            <person name="Pangilinan J."/>
            <person name="Lipzen A."/>
            <person name="Riley R."/>
            <person name="Andreopoulos W."/>
            <person name="He G."/>
            <person name="Johnson J."/>
            <person name="Nolan M."/>
            <person name="Tritt A."/>
            <person name="Barry K.W."/>
            <person name="Grigoriev I.V."/>
            <person name="Nagy L.G."/>
            <person name="Hibbett D."/>
            <person name="Henrissat B."/>
            <person name="Matheny P.B."/>
            <person name="Labbe J."/>
            <person name="Martin F.M."/>
        </authorList>
    </citation>
    <scope>NUCLEOTIDE SEQUENCE</scope>
    <source>
        <strain evidence="1">HHB10654</strain>
    </source>
</reference>
<evidence type="ECO:0000313" key="2">
    <source>
        <dbReference type="Proteomes" id="UP000814140"/>
    </source>
</evidence>
<evidence type="ECO:0000313" key="1">
    <source>
        <dbReference type="EMBL" id="KAI0063158.1"/>
    </source>
</evidence>
<reference evidence="1" key="1">
    <citation type="submission" date="2021-03" db="EMBL/GenBank/DDBJ databases">
        <authorList>
            <consortium name="DOE Joint Genome Institute"/>
            <person name="Ahrendt S."/>
            <person name="Looney B.P."/>
            <person name="Miyauchi S."/>
            <person name="Morin E."/>
            <person name="Drula E."/>
            <person name="Courty P.E."/>
            <person name="Chicoki N."/>
            <person name="Fauchery L."/>
            <person name="Kohler A."/>
            <person name="Kuo A."/>
            <person name="Labutti K."/>
            <person name="Pangilinan J."/>
            <person name="Lipzen A."/>
            <person name="Riley R."/>
            <person name="Andreopoulos W."/>
            <person name="He G."/>
            <person name="Johnson J."/>
            <person name="Barry K.W."/>
            <person name="Grigoriev I.V."/>
            <person name="Nagy L."/>
            <person name="Hibbett D."/>
            <person name="Henrissat B."/>
            <person name="Matheny P.B."/>
            <person name="Labbe J."/>
            <person name="Martin F."/>
        </authorList>
    </citation>
    <scope>NUCLEOTIDE SEQUENCE</scope>
    <source>
        <strain evidence="1">HHB10654</strain>
    </source>
</reference>
<dbReference type="EMBL" id="MU277204">
    <property type="protein sequence ID" value="KAI0063158.1"/>
    <property type="molecule type" value="Genomic_DNA"/>
</dbReference>
<proteinExistence type="predicted"/>
<gene>
    <name evidence="1" type="ORF">BV25DRAFT_1990942</name>
</gene>
<comment type="caution">
    <text evidence="1">The sequence shown here is derived from an EMBL/GenBank/DDBJ whole genome shotgun (WGS) entry which is preliminary data.</text>
</comment>
<keyword evidence="2" id="KW-1185">Reference proteome</keyword>
<sequence>MSTVYTRRLSKELAEIQTETKPPIGIRLLKADDFETWIFEIEVLGDSLYRGERFGLKFRFDNSYPFSAPAVQFVVDSGMKAPVHPHVYTNGHICASILGDDWSPTLSVMAVCITIQSMLASCKRKELPEGNDTYVRTAPDNPKKTHFVYDDDTSPFPSNRV</sequence>
<organism evidence="1 2">
    <name type="scientific">Artomyces pyxidatus</name>
    <dbReference type="NCBI Taxonomy" id="48021"/>
    <lineage>
        <taxon>Eukaryota</taxon>
        <taxon>Fungi</taxon>
        <taxon>Dikarya</taxon>
        <taxon>Basidiomycota</taxon>
        <taxon>Agaricomycotina</taxon>
        <taxon>Agaricomycetes</taxon>
        <taxon>Russulales</taxon>
        <taxon>Auriscalpiaceae</taxon>
        <taxon>Artomyces</taxon>
    </lineage>
</organism>
<name>A0ACB8T4V6_9AGAM</name>
<dbReference type="Proteomes" id="UP000814140">
    <property type="component" value="Unassembled WGS sequence"/>
</dbReference>
<accession>A0ACB8T4V6</accession>